<dbReference type="EMBL" id="AP028212">
    <property type="protein sequence ID" value="BEI87628.1"/>
    <property type="molecule type" value="Genomic_DNA"/>
</dbReference>
<dbReference type="GeneID" id="85491499"/>
<dbReference type="Gene3D" id="3.40.50.150">
    <property type="entry name" value="Vaccinia Virus protein VP39"/>
    <property type="match status" value="1"/>
</dbReference>
<dbReference type="Pfam" id="PF01596">
    <property type="entry name" value="Methyltransf_3"/>
    <property type="match status" value="1"/>
</dbReference>
<dbReference type="RefSeq" id="XP_060452894.1">
    <property type="nucleotide sequence ID" value="XM_060599300.1"/>
</dbReference>
<evidence type="ECO:0000256" key="4">
    <source>
        <dbReference type="ARBA" id="ARBA00023453"/>
    </source>
</evidence>
<organism evidence="5 6">
    <name type="scientific">Cutaneotrichosporon cavernicola</name>
    <dbReference type="NCBI Taxonomy" id="279322"/>
    <lineage>
        <taxon>Eukaryota</taxon>
        <taxon>Fungi</taxon>
        <taxon>Dikarya</taxon>
        <taxon>Basidiomycota</taxon>
        <taxon>Agaricomycotina</taxon>
        <taxon>Tremellomycetes</taxon>
        <taxon>Trichosporonales</taxon>
        <taxon>Trichosporonaceae</taxon>
        <taxon>Cutaneotrichosporon</taxon>
    </lineage>
</organism>
<reference evidence="5" key="1">
    <citation type="journal article" date="2023" name="BMC Genomics">
        <title>Chromosome-level genome assemblies of Cutaneotrichosporon spp. (Trichosporonales, Basidiomycota) reveal imbalanced evolution between nucleotide sequences and chromosome synteny.</title>
        <authorList>
            <person name="Kobayashi Y."/>
            <person name="Kayamori A."/>
            <person name="Aoki K."/>
            <person name="Shiwa Y."/>
            <person name="Matsutani M."/>
            <person name="Fujita N."/>
            <person name="Sugita T."/>
            <person name="Iwasaki W."/>
            <person name="Tanaka N."/>
            <person name="Takashima M."/>
        </authorList>
    </citation>
    <scope>NUCLEOTIDE SEQUENCE</scope>
    <source>
        <strain evidence="5">HIS019</strain>
    </source>
</reference>
<dbReference type="InterPro" id="IPR029063">
    <property type="entry name" value="SAM-dependent_MTases_sf"/>
</dbReference>
<dbReference type="AlphaFoldDB" id="A0AA48IDA5"/>
<dbReference type="SUPFAM" id="SSF53335">
    <property type="entry name" value="S-adenosyl-L-methionine-dependent methyltransferases"/>
    <property type="match status" value="1"/>
</dbReference>
<protein>
    <recommendedName>
        <fullName evidence="7">O-methyltransferase</fullName>
    </recommendedName>
</protein>
<dbReference type="PROSITE" id="PS51682">
    <property type="entry name" value="SAM_OMT_I"/>
    <property type="match status" value="1"/>
</dbReference>
<dbReference type="InterPro" id="IPR002935">
    <property type="entry name" value="SAM_O-MeTrfase"/>
</dbReference>
<evidence type="ECO:0000256" key="2">
    <source>
        <dbReference type="ARBA" id="ARBA00022679"/>
    </source>
</evidence>
<keyword evidence="6" id="KW-1185">Reference proteome</keyword>
<evidence type="ECO:0000313" key="5">
    <source>
        <dbReference type="EMBL" id="BEI87628.1"/>
    </source>
</evidence>
<proteinExistence type="inferred from homology"/>
<sequence>MVEGRGVTSYTYNKDGSVAHKTTDGRLIVPLTKEEAGDQVWLTRAGTEAYLARKLANPECTTGLDAAQARADEAGMPAIAVPETLGQMLTILAKSMRAQRVLEIGTLAGISTHYLACALPADGQIDTIEASPEHAKIAQANFLALDTCPFPTTHVGQALKLLRDPNGVFKDPPGTIEGLPEPGYDLAFVDANKDEYFEYFTECLRLVRKGGVIVFDNAIRNGRIAVPDGTKIDSDCVGLRKMYDWIEKDAGKTVIASAIQTVGDKSWDGFAIVYKL</sequence>
<keyword evidence="2" id="KW-0808">Transferase</keyword>
<dbReference type="PANTHER" id="PTHR10509:SF14">
    <property type="entry name" value="CAFFEOYL-COA O-METHYLTRANSFERASE 3-RELATED"/>
    <property type="match status" value="1"/>
</dbReference>
<evidence type="ECO:0000313" key="6">
    <source>
        <dbReference type="Proteomes" id="UP001233271"/>
    </source>
</evidence>
<keyword evidence="3" id="KW-0949">S-adenosyl-L-methionine</keyword>
<gene>
    <name evidence="5" type="ORF">CcaverHIS019_0103460</name>
</gene>
<dbReference type="GO" id="GO:0008171">
    <property type="term" value="F:O-methyltransferase activity"/>
    <property type="evidence" value="ECO:0007669"/>
    <property type="project" value="InterPro"/>
</dbReference>
<evidence type="ECO:0008006" key="7">
    <source>
        <dbReference type="Google" id="ProtNLM"/>
    </source>
</evidence>
<comment type="similarity">
    <text evidence="4">Belongs to the class I-like SAM-binding methyltransferase superfamily. Cation-dependent O-methyltransferase family.</text>
</comment>
<dbReference type="KEGG" id="ccac:CcaHIS019_0103460"/>
<dbReference type="InterPro" id="IPR050362">
    <property type="entry name" value="Cation-dep_OMT"/>
</dbReference>
<dbReference type="GO" id="GO:0032259">
    <property type="term" value="P:methylation"/>
    <property type="evidence" value="ECO:0007669"/>
    <property type="project" value="UniProtKB-KW"/>
</dbReference>
<keyword evidence="1" id="KW-0489">Methyltransferase</keyword>
<name>A0AA48IDA5_9TREE</name>
<evidence type="ECO:0000256" key="1">
    <source>
        <dbReference type="ARBA" id="ARBA00022603"/>
    </source>
</evidence>
<dbReference type="CDD" id="cd02440">
    <property type="entry name" value="AdoMet_MTases"/>
    <property type="match status" value="1"/>
</dbReference>
<dbReference type="GO" id="GO:0008757">
    <property type="term" value="F:S-adenosylmethionine-dependent methyltransferase activity"/>
    <property type="evidence" value="ECO:0007669"/>
    <property type="project" value="TreeGrafter"/>
</dbReference>
<evidence type="ECO:0000256" key="3">
    <source>
        <dbReference type="ARBA" id="ARBA00022691"/>
    </source>
</evidence>
<accession>A0AA48IDA5</accession>
<dbReference type="Proteomes" id="UP001233271">
    <property type="component" value="Chromosome 1"/>
</dbReference>
<dbReference type="PANTHER" id="PTHR10509">
    <property type="entry name" value="O-METHYLTRANSFERASE-RELATED"/>
    <property type="match status" value="1"/>
</dbReference>